<dbReference type="OrthoDB" id="5510614at2"/>
<gene>
    <name evidence="1" type="ORF">CAP_4228</name>
</gene>
<keyword evidence="2" id="KW-1185">Reference proteome</keyword>
<evidence type="ECO:0000313" key="2">
    <source>
        <dbReference type="Proteomes" id="UP000019678"/>
    </source>
</evidence>
<dbReference type="AlphaFoldDB" id="A0A017T6W0"/>
<dbReference type="EMBL" id="ASRX01000030">
    <property type="protein sequence ID" value="EYF04752.1"/>
    <property type="molecule type" value="Genomic_DNA"/>
</dbReference>
<comment type="caution">
    <text evidence="1">The sequence shown here is derived from an EMBL/GenBank/DDBJ whole genome shotgun (WGS) entry which is preliminary data.</text>
</comment>
<reference evidence="1 2" key="1">
    <citation type="submission" date="2013-05" db="EMBL/GenBank/DDBJ databases">
        <title>Genome assembly of Chondromyces apiculatus DSM 436.</title>
        <authorList>
            <person name="Sharma G."/>
            <person name="Khatri I."/>
            <person name="Kaur C."/>
            <person name="Mayilraj S."/>
            <person name="Subramanian S."/>
        </authorList>
    </citation>
    <scope>NUCLEOTIDE SEQUENCE [LARGE SCALE GENOMIC DNA]</scope>
    <source>
        <strain evidence="1 2">DSM 436</strain>
    </source>
</reference>
<proteinExistence type="predicted"/>
<evidence type="ECO:0000313" key="1">
    <source>
        <dbReference type="EMBL" id="EYF04752.1"/>
    </source>
</evidence>
<name>A0A017T6W0_9BACT</name>
<dbReference type="RefSeq" id="WP_044243640.1">
    <property type="nucleotide sequence ID" value="NZ_ASRX01000030.1"/>
</dbReference>
<protein>
    <submittedName>
        <fullName evidence="1">Uncharacterized protein</fullName>
    </submittedName>
</protein>
<accession>A0A017T6W0</accession>
<sequence>MFWMQDVPFKPGASPFRCKGVLYQDSFVYFDEHFKGGRGSILRHVEGPGFSSFLSQQFIIGGWYDVFPLLALHSLAARITGTGFLELERDIAQFQVPRQFNGIHRFLLKLTTPDVMMANLPRLGDKYFDFVRIESKRVREKTYESFTSGVPALAAASYLTVSDVAIRAALEMAGAQGVRIQRHPLEPAGEAHGLPIVLLKRVVRWT</sequence>
<dbReference type="Proteomes" id="UP000019678">
    <property type="component" value="Unassembled WGS sequence"/>
</dbReference>
<organism evidence="1 2">
    <name type="scientific">Chondromyces apiculatus DSM 436</name>
    <dbReference type="NCBI Taxonomy" id="1192034"/>
    <lineage>
        <taxon>Bacteria</taxon>
        <taxon>Pseudomonadati</taxon>
        <taxon>Myxococcota</taxon>
        <taxon>Polyangia</taxon>
        <taxon>Polyangiales</taxon>
        <taxon>Polyangiaceae</taxon>
        <taxon>Chondromyces</taxon>
    </lineage>
</organism>